<evidence type="ECO:0000259" key="7">
    <source>
        <dbReference type="Pfam" id="PF02687"/>
    </source>
</evidence>
<feature type="transmembrane region" description="Helical" evidence="6">
    <location>
        <begin position="281"/>
        <end position="304"/>
    </location>
</feature>
<dbReference type="InterPro" id="IPR027022">
    <property type="entry name" value="ABC_permease_BceB-typ"/>
</dbReference>
<feature type="transmembrane region" description="Helical" evidence="6">
    <location>
        <begin position="584"/>
        <end position="604"/>
    </location>
</feature>
<feature type="transmembrane region" description="Helical" evidence="6">
    <location>
        <begin position="59"/>
        <end position="80"/>
    </location>
</feature>
<dbReference type="Proteomes" id="UP000032250">
    <property type="component" value="Unassembled WGS sequence"/>
</dbReference>
<sequence>MNFREFSTRNVVRNIRAYFAYLLSSTISAALLFSFTMLVLHPNLDVTIFPMYLQKAFNITTIIAYLFLCFFIFYSVSVFIKSRFKELGILYILGASDKQIKKMIAIENVLISSLSGISGVTLGLVFSKIFLVLSGKLLGYNALLFYFPVKAMAITFLAFVLMGILISIFTTFIIKEDEVLNLLKGTQKPKSEPKTSNIIAILCVVLLLGGYYFSITSTMNNIVYRIIPVTVAVIIATYLLFSQLSVFVIKILKKNREFYMNKTRVLWISTLLYRIKDNTRMFFLVTITSAMAFTSIGAVSAFWVNKEAEVDRNFPQAFFYASNKKDYKKLDFIEGSLKKEGYNYTKVQGQIKSIVSKKDTIPINIINESTYNMLNESLGQERIHIKSNESIAGSPLMINKRDNILVDNMDIKVVTKLKERVIPALYDDVYIVKDDIYKKINGSISLFSALNVKNYKDTLNICKSYKEKFGEDNHKENYIILMKADILESHKIGYGVVLFLAIFIGIIFFVTTGSFLYSKYYMDVKEDRVKYEQLNKIGLTFREIKKVSTIEIGVLFLFPYIVAVIHSSFALSALKNTFAMDVNIVAFFVMGSFLIIQIIYFFIIRGNYLLDIKKSLANRI</sequence>
<comment type="similarity">
    <text evidence="6">Belongs to the ABC-4 integral membrane protein family.</text>
</comment>
<evidence type="ECO:0000313" key="8">
    <source>
        <dbReference type="EMBL" id="KIS25310.1"/>
    </source>
</evidence>
<feature type="transmembrane region" description="Helical" evidence="6">
    <location>
        <begin position="552"/>
        <end position="572"/>
    </location>
</feature>
<feature type="transmembrane region" description="Helical" evidence="6">
    <location>
        <begin position="195"/>
        <end position="214"/>
    </location>
</feature>
<feature type="transmembrane region" description="Helical" evidence="6">
    <location>
        <begin position="20"/>
        <end position="39"/>
    </location>
</feature>
<feature type="transmembrane region" description="Helical" evidence="6">
    <location>
        <begin position="109"/>
        <end position="131"/>
    </location>
</feature>
<dbReference type="RefSeq" id="WP_043031073.1">
    <property type="nucleotide sequence ID" value="NZ_JXSU01000006.1"/>
</dbReference>
<feature type="domain" description="ABC3 transporter permease C-terminal" evidence="7">
    <location>
        <begin position="60"/>
        <end position="172"/>
    </location>
</feature>
<dbReference type="PANTHER" id="PTHR46795:SF2">
    <property type="entry name" value="ABC TRANSPORTER, PERMEASE PROTEIN"/>
    <property type="match status" value="1"/>
</dbReference>
<dbReference type="InterPro" id="IPR003838">
    <property type="entry name" value="ABC3_permease_C"/>
</dbReference>
<dbReference type="Pfam" id="PF02687">
    <property type="entry name" value="FtsX"/>
    <property type="match status" value="1"/>
</dbReference>
<organism evidence="8 9">
    <name type="scientific">Clostridium botulinum B2 450</name>
    <dbReference type="NCBI Taxonomy" id="1379739"/>
    <lineage>
        <taxon>Bacteria</taxon>
        <taxon>Bacillati</taxon>
        <taxon>Bacillota</taxon>
        <taxon>Clostridia</taxon>
        <taxon>Eubacteriales</taxon>
        <taxon>Clostridiaceae</taxon>
        <taxon>Clostridium</taxon>
    </lineage>
</organism>
<name>A0A0D1BY38_CLOBO</name>
<accession>A0A0D1BY38</accession>
<dbReference type="PANTHER" id="PTHR46795">
    <property type="entry name" value="ABC TRANSPORTER PERMEASE-RELATED-RELATED"/>
    <property type="match status" value="1"/>
</dbReference>
<keyword evidence="5 6" id="KW-0472">Membrane</keyword>
<evidence type="ECO:0000256" key="4">
    <source>
        <dbReference type="ARBA" id="ARBA00022989"/>
    </source>
</evidence>
<evidence type="ECO:0000256" key="5">
    <source>
        <dbReference type="ARBA" id="ARBA00023136"/>
    </source>
</evidence>
<comment type="caution">
    <text evidence="8">The sequence shown here is derived from an EMBL/GenBank/DDBJ whole genome shotgun (WGS) entry which is preliminary data.</text>
</comment>
<feature type="transmembrane region" description="Helical" evidence="6">
    <location>
        <begin position="226"/>
        <end position="252"/>
    </location>
</feature>
<dbReference type="PIRSF" id="PIRSF018968">
    <property type="entry name" value="ABC_permease_BceB"/>
    <property type="match status" value="1"/>
</dbReference>
<evidence type="ECO:0000256" key="1">
    <source>
        <dbReference type="ARBA" id="ARBA00004651"/>
    </source>
</evidence>
<keyword evidence="2 6" id="KW-1003">Cell membrane</keyword>
<dbReference type="InterPro" id="IPR052536">
    <property type="entry name" value="ABC-4_Integral_Memb_Prot"/>
</dbReference>
<dbReference type="OrthoDB" id="1937696at2"/>
<dbReference type="GO" id="GO:0055085">
    <property type="term" value="P:transmembrane transport"/>
    <property type="evidence" value="ECO:0007669"/>
    <property type="project" value="UniProtKB-UniRule"/>
</dbReference>
<proteinExistence type="inferred from homology"/>
<feature type="transmembrane region" description="Helical" evidence="6">
    <location>
        <begin position="492"/>
        <end position="518"/>
    </location>
</feature>
<dbReference type="EMBL" id="JXSU01000006">
    <property type="protein sequence ID" value="KIS25310.1"/>
    <property type="molecule type" value="Genomic_DNA"/>
</dbReference>
<evidence type="ECO:0000256" key="3">
    <source>
        <dbReference type="ARBA" id="ARBA00022692"/>
    </source>
</evidence>
<gene>
    <name evidence="8" type="ORF">N495_01645</name>
</gene>
<dbReference type="AlphaFoldDB" id="A0A0D1BY38"/>
<keyword evidence="4 6" id="KW-1133">Transmembrane helix</keyword>
<evidence type="ECO:0000256" key="6">
    <source>
        <dbReference type="PIRNR" id="PIRNR018968"/>
    </source>
</evidence>
<evidence type="ECO:0000256" key="2">
    <source>
        <dbReference type="ARBA" id="ARBA00022475"/>
    </source>
</evidence>
<keyword evidence="6" id="KW-0813">Transport</keyword>
<feature type="transmembrane region" description="Helical" evidence="6">
    <location>
        <begin position="151"/>
        <end position="174"/>
    </location>
</feature>
<reference evidence="8 9" key="1">
    <citation type="submission" date="2014-06" db="EMBL/GenBank/DDBJ databases">
        <title>Genome characterization of distinct group I Clostridium botulinum lineages.</title>
        <authorList>
            <person name="Giordani F."/>
            <person name="Anselmo A."/>
            <person name="Fillo S."/>
            <person name="Palozzi A.M."/>
            <person name="Fortunato A."/>
            <person name="Gentile B."/>
            <person name="Ciammaruconi A."/>
            <person name="Anniballi F."/>
            <person name="De Medici D."/>
            <person name="Lista F."/>
        </authorList>
    </citation>
    <scope>NUCLEOTIDE SEQUENCE [LARGE SCALE GENOMIC DNA]</scope>
    <source>
        <strain evidence="8 9">B2 450</strain>
    </source>
</reference>
<dbReference type="HOGENOM" id="CLU_022800_3_0_9"/>
<protein>
    <submittedName>
        <fullName evidence="8">ABC transporter permease</fullName>
    </submittedName>
</protein>
<comment type="subcellular location">
    <subcellularLocation>
        <location evidence="1 6">Cell membrane</location>
        <topology evidence="1 6">Multi-pass membrane protein</topology>
    </subcellularLocation>
</comment>
<evidence type="ECO:0000313" key="9">
    <source>
        <dbReference type="Proteomes" id="UP000032250"/>
    </source>
</evidence>
<keyword evidence="3 6" id="KW-0812">Transmembrane</keyword>
<dbReference type="GO" id="GO:0005886">
    <property type="term" value="C:plasma membrane"/>
    <property type="evidence" value="ECO:0007669"/>
    <property type="project" value="UniProtKB-SubCell"/>
</dbReference>
<dbReference type="PATRIC" id="fig|1379739.3.peg.633"/>